<dbReference type="PRINTS" id="PR00633">
    <property type="entry name" value="RCCNDNSATION"/>
</dbReference>
<dbReference type="Gene3D" id="2.130.10.30">
    <property type="entry name" value="Regulator of chromosome condensation 1/beta-lactamase-inhibitor protein II"/>
    <property type="match status" value="2"/>
</dbReference>
<accession>A0A3S2U269</accession>
<feature type="domain" description="HYR" evidence="4">
    <location>
        <begin position="676"/>
        <end position="756"/>
    </location>
</feature>
<dbReference type="Proteomes" id="UP000285211">
    <property type="component" value="Unassembled WGS sequence"/>
</dbReference>
<dbReference type="GO" id="GO:0005737">
    <property type="term" value="C:cytoplasm"/>
    <property type="evidence" value="ECO:0007669"/>
    <property type="project" value="TreeGrafter"/>
</dbReference>
<dbReference type="GO" id="GO:0004553">
    <property type="term" value="F:hydrolase activity, hydrolyzing O-glycosyl compounds"/>
    <property type="evidence" value="ECO:0007669"/>
    <property type="project" value="UniProtKB-ARBA"/>
</dbReference>
<protein>
    <submittedName>
        <fullName evidence="5">HYR domain-containing protein</fullName>
    </submittedName>
</protein>
<keyword evidence="2" id="KW-0677">Repeat</keyword>
<evidence type="ECO:0000259" key="4">
    <source>
        <dbReference type="PROSITE" id="PS50825"/>
    </source>
</evidence>
<dbReference type="InterPro" id="IPR026444">
    <property type="entry name" value="Secre_tail"/>
</dbReference>
<dbReference type="PROSITE" id="PS50012">
    <property type="entry name" value="RCC1_3"/>
    <property type="match status" value="5"/>
</dbReference>
<dbReference type="Gene3D" id="2.60.120.200">
    <property type="match status" value="4"/>
</dbReference>
<dbReference type="NCBIfam" id="TIGR04183">
    <property type="entry name" value="Por_Secre_tail"/>
    <property type="match status" value="1"/>
</dbReference>
<dbReference type="RefSeq" id="WP_128195063.1">
    <property type="nucleotide sequence ID" value="NZ_SACJ01000005.1"/>
</dbReference>
<evidence type="ECO:0000256" key="3">
    <source>
        <dbReference type="ARBA" id="ARBA00023157"/>
    </source>
</evidence>
<dbReference type="InterPro" id="IPR013320">
    <property type="entry name" value="ConA-like_dom_sf"/>
</dbReference>
<reference evidence="5 6" key="1">
    <citation type="submission" date="2019-01" db="EMBL/GenBank/DDBJ databases">
        <authorList>
            <person name="Chen W.-M."/>
        </authorList>
    </citation>
    <scope>NUCLEOTIDE SEQUENCE [LARGE SCALE GENOMIC DNA]</scope>
    <source>
        <strain evidence="5 6">BBQ-12</strain>
    </source>
</reference>
<dbReference type="Pfam" id="PF18962">
    <property type="entry name" value="Por_Secre_tail"/>
    <property type="match status" value="1"/>
</dbReference>
<dbReference type="PANTHER" id="PTHR45982:SF1">
    <property type="entry name" value="REGULATOR OF CHROMOSOME CONDENSATION"/>
    <property type="match status" value="1"/>
</dbReference>
<dbReference type="InterPro" id="IPR051553">
    <property type="entry name" value="Ran_GTPase-activating"/>
</dbReference>
<dbReference type="GO" id="GO:0005085">
    <property type="term" value="F:guanyl-nucleotide exchange factor activity"/>
    <property type="evidence" value="ECO:0007669"/>
    <property type="project" value="TreeGrafter"/>
</dbReference>
<dbReference type="Pfam" id="PF24681">
    <property type="entry name" value="Kelch_KLHDC2_KLHL20_DRC7"/>
    <property type="match status" value="1"/>
</dbReference>
<comment type="caution">
    <text evidence="5">The sequence shown here is derived from an EMBL/GenBank/DDBJ whole genome shotgun (WGS) entry which is preliminary data.</text>
</comment>
<feature type="domain" description="HYR" evidence="4">
    <location>
        <begin position="354"/>
        <end position="445"/>
    </location>
</feature>
<proteinExistence type="predicted"/>
<dbReference type="GO" id="GO:0005975">
    <property type="term" value="P:carbohydrate metabolic process"/>
    <property type="evidence" value="ECO:0007669"/>
    <property type="project" value="UniProtKB-ARBA"/>
</dbReference>
<keyword evidence="6" id="KW-1185">Reference proteome</keyword>
<dbReference type="Gene3D" id="2.120.10.80">
    <property type="entry name" value="Kelch-type beta propeller"/>
    <property type="match status" value="2"/>
</dbReference>
<keyword evidence="3" id="KW-1015">Disulfide bond</keyword>
<gene>
    <name evidence="5" type="ORF">EOD40_09795</name>
</gene>
<dbReference type="InterPro" id="IPR003410">
    <property type="entry name" value="HYR_dom"/>
</dbReference>
<dbReference type="SMART" id="SM00612">
    <property type="entry name" value="Kelch"/>
    <property type="match status" value="6"/>
</dbReference>
<evidence type="ECO:0000256" key="1">
    <source>
        <dbReference type="ARBA" id="ARBA00022729"/>
    </source>
</evidence>
<dbReference type="PROSITE" id="PS00626">
    <property type="entry name" value="RCC1_2"/>
    <property type="match status" value="1"/>
</dbReference>
<dbReference type="InterPro" id="IPR009091">
    <property type="entry name" value="RCC1/BLIP-II"/>
</dbReference>
<organism evidence="5 6">
    <name type="scientific">Flavobacterium sufflavum</name>
    <dbReference type="NCBI Taxonomy" id="1921138"/>
    <lineage>
        <taxon>Bacteria</taxon>
        <taxon>Pseudomonadati</taxon>
        <taxon>Bacteroidota</taxon>
        <taxon>Flavobacteriia</taxon>
        <taxon>Flavobacteriales</taxon>
        <taxon>Flavobacteriaceae</taxon>
        <taxon>Flavobacterium</taxon>
    </lineage>
</organism>
<dbReference type="PROSITE" id="PS50825">
    <property type="entry name" value="HYR"/>
    <property type="match status" value="2"/>
</dbReference>
<dbReference type="PANTHER" id="PTHR45982">
    <property type="entry name" value="REGULATOR OF CHROMOSOME CONDENSATION"/>
    <property type="match status" value="1"/>
</dbReference>
<dbReference type="Pfam" id="PF01344">
    <property type="entry name" value="Kelch_1"/>
    <property type="match status" value="1"/>
</dbReference>
<dbReference type="Pfam" id="PF02494">
    <property type="entry name" value="HYR"/>
    <property type="match status" value="2"/>
</dbReference>
<dbReference type="InterPro" id="IPR006558">
    <property type="entry name" value="LamG-like"/>
</dbReference>
<keyword evidence="1" id="KW-0732">Signal</keyword>
<dbReference type="OrthoDB" id="9805017at2"/>
<dbReference type="InterPro" id="IPR000408">
    <property type="entry name" value="Reg_chr_condens"/>
</dbReference>
<dbReference type="SUPFAM" id="SSF50985">
    <property type="entry name" value="RCC1/BLIP-II"/>
    <property type="match status" value="2"/>
</dbReference>
<dbReference type="SMART" id="SM00560">
    <property type="entry name" value="LamGL"/>
    <property type="match status" value="4"/>
</dbReference>
<sequence>MKKLITIYNLLLFAIILYLAGTITANAQTWSATASMANSRHAYTATLLSNSKMLVTGGYNGSSFLSSCELYDPVTNIWSPAASMTVGRYNHTATLLSNGKVLVTGGYGGGGNLSSCELYDPLTNSWSAAASMLESRSYPTATLLSNGKVLVAGGTNGSGVLASCELYDPVTNTWSTAASMAVSRYYHTTTFLPNGRVFVTGGTNGSSLSSCELYDPVANSWSAAASMADSRYYQTATLLSNDRVLVTGGTNGSSLLAGCELYDPVTNTWSTAASMAASRAYHTATLFSNGRMLVTGGGLSGCEIYDPVAGIWSTTASMAEIRSSHTATLLSNGKVLVANGTGAGGIISSCELYTPCLAPTFSSCQSNITADTTTGTCSVTVSYVVTATGTPDPTITYSFSGATTGSGSGTGSGSIFNKGVTNVSITASNGCGSGDTCNFTVMVNAESAGALSLDGINDYVSIPALNLNSNTVTMEAWIKPTGLQGDYDGIVFSRSGSTIAGFGIKANNEIEYHWNNDGLTYAWSSGAIAPPDEWSHVALVVEPAKATIYLNGVAHVNNVTHAIEEFNGITRIGKDDPFMSQDRQFMGAIEEVRIWNRSLCAAEIVNNSTGELAVPQHGLVVYYKFNQGLSICENTSITSLLDSSGNNLTGTLNNFALTGNTSNWTTGNVSGTSPDFEHTPPVITCPAPISVSIDAPNTTAIVNFIATATDDSGITSITYSKDPNTEFPLGITEVIVTAMDNNCNSSTCSFTVTVLENENPQNHWKSIAAGMFHTVGVKLDGTLWTWGFNSQGQLGDGTTTDRNSPVKIGTDTNWKNVSAGDFHTVAIKTDGTIWTWGGNTNGQLGDGNNASMNIPTQIGTENNWKTINAGIHHTVATKSDGTLWTWGFNTNGQLGDGTNINKNTPTQVGTDTNWKDAAGGYLFTIGIKNDGTLWEWGTLFEGQPNTTIPIQIGSANDWLKIAAGDRHIVGIQSNGTLWALGLNSSGQLGDGTTTNNTLLTQIGIDTSWKTISAGYQHTFGIKSDGTLWGWGFNSYGQLGNGINDNSNVPFQIDLSTNWKDVAAGFLHSAGIKSDSMEFCSSGYNGYGQLGDGTTINKNNFVCSVGNEISYSIACPTTQILNTDNGYCSAIVNSINPTVTPDNSSYTYTLSGATTGSGNGSANGLIFNKGVTTVTYTLTADVTKTCSFTVTVNDVEIPTIVCAPDVIINNTPGHCIGTTVLINPTVNDNCNASFGNALNFDGGYVDVPHNNLLNPIDQFTVEAWVKRSSNNMQESLIEKYSNSVNTFGYLLRITPENKPFTMVLNASNQGTGVAGSTTILPNVWYHIAATFNRNTGILKLYVNGVLDGEVAGISGLPTAPGAQSLKIGARGDDAATRLTNGGIIDEVRIWDIERSQAQIQADFNNELNIQPGLVALYHFNQGLAGGNNSASPGPAIDTAIDESGNGFNGTLNGFTLTGATSNWVLGNAEVETLDITNDAPDEYPVGNTTVTWTVTDSNNNIATCTQTVTVVDAESPTIVCASDIIINNTPGFCTSTTTLVNPTVNDNCRTSFGNALNFDGGYINIPHNNLINPTDNLTIETWVKFVSGGKSLIEKYTSQADSFGYLLRISPENKVFTMVLNYDGPQLTGSTTLLPNVWYHLASTYNRTAGVLKVYVNGVLDGQINGITGLPVTPSNGSLKIGARGDDAVISNNGDVMDEVRIWNIERSQAQIQADFNNELNAQPGLVALYHFNQGLAGGNNSASPGPAINTTTDDSGNGFNGTLNGFALTGANSNWVLGNAEVETLDITNDAPATYSEGDTTVTWTVTDANNNTATCTQTVTVVDAESPTIVCAPDIILNNTPGLCTGTITLVNPIVNDNCRTSFGNALNFDGGYVNIPHNNLINPTDNLTIETWVKFVSGGKSLIEKYTSQADSFGYLLRISPENKVFTMVLNYDGPQLTGSTTLLPNVWYHLASTYNRTAGVLKVYVNGVLDGQINGIIGLPVIPSNGSLKIGARGDDAAISNSGDVMDEVRIWNIERSQAQIQADMNKELGAQSGLVALYHFNQGLVGGNNSASPGPAINTAIDDSGNGFNGTLNSFALTGLTSNWAAGYIAGELISLTNDAPVTYPLGETTVTWTAIDGDNNTGTCTQTVTVVDTEAPYITAPTEFHYTRTANNGLCFYDVEGGEFDLAATDNCQLISFFYSMVNNNAGLSSTGESLSGISLAEGINIIDWTATDINGNSSTVSFEVEVLEGDITVAASDSEICNGESSQLTVSGATSYFWTPSESLSSGTGATVIATPTQTTTYMVTGTGIIAGCSVSKEITITVNPIPVVSLGAYSPVCINATPFSLSGGLPLGGVYSGNGVSSGSFNPSVAGLGNHVVTYTYTDSNGCSNSATTSIQVNGPMANAGPDKTVYPSYTQNKCATLSGSGSGGVPPYKYLWSTGAKTASINVCPTVTTTYTLRVTDASGCFKTDDVVVNAIDISCGKSSIYVCHNNVTTCVKTNDVKMHLAHGDYLGTCNNAVSFAKKINTSIIENNDMFILYPNPTTGSFTVEVCKNNVVKGAKLQVVNTLGQIIYSKKAFKIEGCIKETIELSHTLPEGMYSLNLIIGENVETRKIILTK</sequence>
<dbReference type="Pfam" id="PF13385">
    <property type="entry name" value="Laminin_G_3"/>
    <property type="match status" value="4"/>
</dbReference>
<evidence type="ECO:0000313" key="6">
    <source>
        <dbReference type="Proteomes" id="UP000285211"/>
    </source>
</evidence>
<dbReference type="InterPro" id="IPR006652">
    <property type="entry name" value="Kelch_1"/>
</dbReference>
<dbReference type="EMBL" id="SACJ01000005">
    <property type="protein sequence ID" value="RVT75736.1"/>
    <property type="molecule type" value="Genomic_DNA"/>
</dbReference>
<evidence type="ECO:0000313" key="5">
    <source>
        <dbReference type="EMBL" id="RVT75736.1"/>
    </source>
</evidence>
<dbReference type="SUPFAM" id="SSF49899">
    <property type="entry name" value="Concanavalin A-like lectins/glucanases"/>
    <property type="match status" value="4"/>
</dbReference>
<dbReference type="Pfam" id="PF00415">
    <property type="entry name" value="RCC1"/>
    <property type="match status" value="5"/>
</dbReference>
<dbReference type="SUPFAM" id="SSF117281">
    <property type="entry name" value="Kelch motif"/>
    <property type="match status" value="2"/>
</dbReference>
<dbReference type="InterPro" id="IPR015915">
    <property type="entry name" value="Kelch-typ_b-propeller"/>
</dbReference>
<name>A0A3S2U269_9FLAO</name>
<evidence type="ECO:0000256" key="2">
    <source>
        <dbReference type="ARBA" id="ARBA00022737"/>
    </source>
</evidence>